<gene>
    <name evidence="2" type="ORF">CVLEPA_LOCUS22721</name>
</gene>
<dbReference type="EMBL" id="CAWYQH010000112">
    <property type="protein sequence ID" value="CAK8690079.1"/>
    <property type="molecule type" value="Genomic_DNA"/>
</dbReference>
<dbReference type="Proteomes" id="UP001642483">
    <property type="component" value="Unassembled WGS sequence"/>
</dbReference>
<protein>
    <submittedName>
        <fullName evidence="2">Uncharacterized protein</fullName>
    </submittedName>
</protein>
<name>A0ABP0GH08_CLALP</name>
<evidence type="ECO:0000256" key="1">
    <source>
        <dbReference type="SAM" id="MobiDB-lite"/>
    </source>
</evidence>
<keyword evidence="3" id="KW-1185">Reference proteome</keyword>
<evidence type="ECO:0000313" key="2">
    <source>
        <dbReference type="EMBL" id="CAK8690079.1"/>
    </source>
</evidence>
<feature type="region of interest" description="Disordered" evidence="1">
    <location>
        <begin position="1"/>
        <end position="22"/>
    </location>
</feature>
<comment type="caution">
    <text evidence="2">The sequence shown here is derived from an EMBL/GenBank/DDBJ whole genome shotgun (WGS) entry which is preliminary data.</text>
</comment>
<reference evidence="2 3" key="1">
    <citation type="submission" date="2024-02" db="EMBL/GenBank/DDBJ databases">
        <authorList>
            <person name="Daric V."/>
            <person name="Darras S."/>
        </authorList>
    </citation>
    <scope>NUCLEOTIDE SEQUENCE [LARGE SCALE GENOMIC DNA]</scope>
</reference>
<organism evidence="2 3">
    <name type="scientific">Clavelina lepadiformis</name>
    <name type="common">Light-bulb sea squirt</name>
    <name type="synonym">Ascidia lepadiformis</name>
    <dbReference type="NCBI Taxonomy" id="159417"/>
    <lineage>
        <taxon>Eukaryota</taxon>
        <taxon>Metazoa</taxon>
        <taxon>Chordata</taxon>
        <taxon>Tunicata</taxon>
        <taxon>Ascidiacea</taxon>
        <taxon>Aplousobranchia</taxon>
        <taxon>Clavelinidae</taxon>
        <taxon>Clavelina</taxon>
    </lineage>
</organism>
<accession>A0ABP0GH08</accession>
<proteinExistence type="predicted"/>
<evidence type="ECO:0000313" key="3">
    <source>
        <dbReference type="Proteomes" id="UP001642483"/>
    </source>
</evidence>
<sequence length="124" mass="13472">MTRLDANLKQSTSSSSQSGGRRPAVDAFNFIPSCPSELVLQFQLADIGCLKGSPLKVTSVRVRCWSGDCIIIMALGSKNKTGYYGGSDERTAHKDLKSMRQLAVGATMTSKFVYDVINSGFVHY</sequence>